<keyword evidence="13 19" id="KW-0249">Electron transport</keyword>
<evidence type="ECO:0000256" key="18">
    <source>
        <dbReference type="ARBA" id="ARBA00023136"/>
    </source>
</evidence>
<dbReference type="GO" id="GO:0016491">
    <property type="term" value="F:oxidoreductase activity"/>
    <property type="evidence" value="ECO:0007669"/>
    <property type="project" value="UniProtKB-KW"/>
</dbReference>
<evidence type="ECO:0000256" key="14">
    <source>
        <dbReference type="ARBA" id="ARBA00022989"/>
    </source>
</evidence>
<reference evidence="24" key="1">
    <citation type="submission" date="2020-01" db="EMBL/GenBank/DDBJ databases">
        <authorList>
            <person name="Chen W.-M."/>
        </authorList>
    </citation>
    <scope>NUCLEOTIDE SEQUENCE</scope>
    <source>
        <strain evidence="24">CYK-10</strain>
    </source>
</reference>
<evidence type="ECO:0000256" key="6">
    <source>
        <dbReference type="ARBA" id="ARBA00022519"/>
    </source>
</evidence>
<dbReference type="Pfam" id="PF00034">
    <property type="entry name" value="Cytochrom_C"/>
    <property type="match status" value="2"/>
</dbReference>
<keyword evidence="6 19" id="KW-0997">Cell inner membrane</keyword>
<feature type="binding site" description="axial binding residue" evidence="20">
    <location>
        <position position="238"/>
    </location>
    <ligand>
        <name>heme c</name>
        <dbReference type="ChEBI" id="CHEBI:61717"/>
        <label>2</label>
    </ligand>
    <ligandPart>
        <name>Fe</name>
        <dbReference type="ChEBI" id="CHEBI:18248"/>
    </ligandPart>
</feature>
<dbReference type="Proteomes" id="UP001193501">
    <property type="component" value="Unassembled WGS sequence"/>
</dbReference>
<comment type="cofactor">
    <cofactor evidence="19 21">
        <name>heme c</name>
        <dbReference type="ChEBI" id="CHEBI:61717"/>
    </cofactor>
    <text evidence="19 21">Binds 2 heme C groups per subunit.</text>
</comment>
<evidence type="ECO:0000256" key="17">
    <source>
        <dbReference type="ARBA" id="ARBA00023065"/>
    </source>
</evidence>
<protein>
    <recommendedName>
        <fullName evidence="19">Cbb3-type cytochrome c oxidase subunit</fullName>
    </recommendedName>
</protein>
<comment type="pathway">
    <text evidence="2 19">Energy metabolism; oxidative phosphorylation.</text>
</comment>
<evidence type="ECO:0000256" key="12">
    <source>
        <dbReference type="ARBA" id="ARBA00022781"/>
    </source>
</evidence>
<keyword evidence="11" id="KW-0677">Repeat</keyword>
<keyword evidence="14 22" id="KW-1133">Transmembrane helix</keyword>
<feature type="transmembrane region" description="Helical" evidence="22">
    <location>
        <begin position="34"/>
        <end position="56"/>
    </location>
</feature>
<comment type="subcellular location">
    <subcellularLocation>
        <location evidence="1 19">Cell inner membrane</location>
    </subcellularLocation>
</comment>
<keyword evidence="8 19" id="KW-0679">Respiratory chain</keyword>
<keyword evidence="16 19" id="KW-0408">Iron</keyword>
<feature type="binding site" description="covalent" evidence="21">
    <location>
        <position position="126"/>
    </location>
    <ligand>
        <name>heme c</name>
        <dbReference type="ChEBI" id="CHEBI:61717"/>
        <label>1</label>
    </ligand>
</feature>
<evidence type="ECO:0000256" key="21">
    <source>
        <dbReference type="PIRSR" id="PIRSR000006-2"/>
    </source>
</evidence>
<dbReference type="InterPro" id="IPR050597">
    <property type="entry name" value="Cytochrome_c_Oxidase_Subunit"/>
</dbReference>
<feature type="domain" description="Cytochrome c" evidence="23">
    <location>
        <begin position="221"/>
        <end position="309"/>
    </location>
</feature>
<keyword evidence="10 19" id="KW-0479">Metal-binding</keyword>
<feature type="binding site" description="covalent" evidence="21">
    <location>
        <position position="123"/>
    </location>
    <ligand>
        <name>heme c</name>
        <dbReference type="ChEBI" id="CHEBI:61717"/>
        <label>1</label>
    </ligand>
</feature>
<keyword evidence="5 19" id="KW-1003">Cell membrane</keyword>
<evidence type="ECO:0000256" key="20">
    <source>
        <dbReference type="PIRSR" id="PIRSR000006-1"/>
    </source>
</evidence>
<keyword evidence="17 19" id="KW-0406">Ion transport</keyword>
<dbReference type="NCBIfam" id="TIGR00782">
    <property type="entry name" value="ccoP"/>
    <property type="match status" value="1"/>
</dbReference>
<evidence type="ECO:0000256" key="1">
    <source>
        <dbReference type="ARBA" id="ARBA00004533"/>
    </source>
</evidence>
<evidence type="ECO:0000259" key="23">
    <source>
        <dbReference type="PROSITE" id="PS51007"/>
    </source>
</evidence>
<evidence type="ECO:0000256" key="15">
    <source>
        <dbReference type="ARBA" id="ARBA00023002"/>
    </source>
</evidence>
<evidence type="ECO:0000256" key="10">
    <source>
        <dbReference type="ARBA" id="ARBA00022723"/>
    </source>
</evidence>
<evidence type="ECO:0000256" key="3">
    <source>
        <dbReference type="ARBA" id="ARBA00006113"/>
    </source>
</evidence>
<dbReference type="GO" id="GO:1902600">
    <property type="term" value="P:proton transmembrane transport"/>
    <property type="evidence" value="ECO:0007669"/>
    <property type="project" value="UniProtKB-KW"/>
</dbReference>
<dbReference type="InterPro" id="IPR036909">
    <property type="entry name" value="Cyt_c-like_dom_sf"/>
</dbReference>
<feature type="binding site" description="axial binding residue" evidence="20">
    <location>
        <position position="127"/>
    </location>
    <ligand>
        <name>heme c</name>
        <dbReference type="ChEBI" id="CHEBI:61717"/>
        <label>1</label>
    </ligand>
    <ligandPart>
        <name>Fe</name>
        <dbReference type="ChEBI" id="CHEBI:18248"/>
    </ligandPart>
</feature>
<feature type="binding site" description="axial binding residue" evidence="20">
    <location>
        <position position="179"/>
    </location>
    <ligand>
        <name>heme c</name>
        <dbReference type="ChEBI" id="CHEBI:61717"/>
        <label>2</label>
    </ligand>
    <ligandPart>
        <name>Fe</name>
        <dbReference type="ChEBI" id="CHEBI:18248"/>
    </ligandPart>
</feature>
<evidence type="ECO:0000256" key="16">
    <source>
        <dbReference type="ARBA" id="ARBA00023004"/>
    </source>
</evidence>
<comment type="subunit">
    <text evidence="19">Component of the cbb3-type cytochrome c oxidase.</text>
</comment>
<keyword evidence="15 19" id="KW-0560">Oxidoreductase</keyword>
<evidence type="ECO:0000256" key="7">
    <source>
        <dbReference type="ARBA" id="ARBA00022617"/>
    </source>
</evidence>
<feature type="binding site" description="axial binding residue" evidence="20">
    <location>
        <position position="279"/>
    </location>
    <ligand>
        <name>heme c</name>
        <dbReference type="ChEBI" id="CHEBI:61717"/>
        <label>1</label>
    </ligand>
    <ligandPart>
        <name>Fe</name>
        <dbReference type="ChEBI" id="CHEBI:18248"/>
    </ligandPart>
</feature>
<dbReference type="GO" id="GO:0046872">
    <property type="term" value="F:metal ion binding"/>
    <property type="evidence" value="ECO:0007669"/>
    <property type="project" value="UniProtKB-KW"/>
</dbReference>
<evidence type="ECO:0000256" key="4">
    <source>
        <dbReference type="ARBA" id="ARBA00022448"/>
    </source>
</evidence>
<organism evidence="24 25">
    <name type="scientific">Stagnihabitans tardus</name>
    <dbReference type="NCBI Taxonomy" id="2699202"/>
    <lineage>
        <taxon>Bacteria</taxon>
        <taxon>Pseudomonadati</taxon>
        <taxon>Pseudomonadota</taxon>
        <taxon>Alphaproteobacteria</taxon>
        <taxon>Rhodobacterales</taxon>
        <taxon>Paracoccaceae</taxon>
        <taxon>Stagnihabitans</taxon>
    </lineage>
</organism>
<evidence type="ECO:0000256" key="2">
    <source>
        <dbReference type="ARBA" id="ARBA00004673"/>
    </source>
</evidence>
<comment type="function">
    <text evidence="19">C-type cytochrome. Part of the cbb3-type cytochrome c oxidase complex.</text>
</comment>
<feature type="domain" description="Cytochrome c" evidence="23">
    <location>
        <begin position="110"/>
        <end position="214"/>
    </location>
</feature>
<dbReference type="EMBL" id="JAABNR010000005">
    <property type="protein sequence ID" value="NBZ87243.1"/>
    <property type="molecule type" value="Genomic_DNA"/>
</dbReference>
<dbReference type="SUPFAM" id="SSF46626">
    <property type="entry name" value="Cytochrome c"/>
    <property type="match status" value="2"/>
</dbReference>
<dbReference type="GO" id="GO:0020037">
    <property type="term" value="F:heme binding"/>
    <property type="evidence" value="ECO:0007669"/>
    <property type="project" value="InterPro"/>
</dbReference>
<dbReference type="GO" id="GO:0005886">
    <property type="term" value="C:plasma membrane"/>
    <property type="evidence" value="ECO:0007669"/>
    <property type="project" value="UniProtKB-SubCell"/>
</dbReference>
<dbReference type="InterPro" id="IPR009056">
    <property type="entry name" value="Cyt_c-like_dom"/>
</dbReference>
<evidence type="ECO:0000256" key="5">
    <source>
        <dbReference type="ARBA" id="ARBA00022475"/>
    </source>
</evidence>
<name>A0AAE5BVI2_9RHOB</name>
<accession>A0AAE5BVI2</accession>
<comment type="caution">
    <text evidence="24">The sequence shown here is derived from an EMBL/GenBank/DDBJ whole genome shotgun (WGS) entry which is preliminary data.</text>
</comment>
<gene>
    <name evidence="24" type="primary">ccoP</name>
    <name evidence="24" type="ORF">GV832_06580</name>
</gene>
<sequence>MAKPIKEDHKSDKVGTTGHEWDGIQELNNPLPRWWVWVFYLTIIWGAAYTVAYPAWPLITGATPGVLGASVRADVAAEIQSFDDKNGPIKAKLVAADLTAIEGDEELKSYAMQAGKSVFMNNCAQCHGSGAAGVAGKGYPNLLDNDWLFGGDMTAIHTTITHGVRNTVDPDARNVGLVMPAWSDKASGPLADAASAKFTEEELGSVVHYVLKLSGQEADAAKATAGTQLFADNCAACHGEDGKGNRDMGAPNLTDAVWLYGGDEATLTATLTLGRQGVMPAWGYAGEGVAPRLTEDQIRSVAVYVHSLGGGE</sequence>
<proteinExistence type="inferred from homology"/>
<keyword evidence="25" id="KW-1185">Reference proteome</keyword>
<evidence type="ECO:0000313" key="25">
    <source>
        <dbReference type="Proteomes" id="UP001193501"/>
    </source>
</evidence>
<feature type="binding site" description="covalent" evidence="21">
    <location>
        <position position="234"/>
    </location>
    <ligand>
        <name>heme c</name>
        <dbReference type="ChEBI" id="CHEBI:61717"/>
        <label>2</label>
    </ligand>
</feature>
<keyword evidence="9 22" id="KW-0812">Transmembrane</keyword>
<keyword evidence="12 19" id="KW-0375">Hydrogen ion transport</keyword>
<evidence type="ECO:0000256" key="8">
    <source>
        <dbReference type="ARBA" id="ARBA00022660"/>
    </source>
</evidence>
<dbReference type="RefSeq" id="WP_168774055.1">
    <property type="nucleotide sequence ID" value="NZ_JAABNR010000005.1"/>
</dbReference>
<dbReference type="GO" id="GO:0009055">
    <property type="term" value="F:electron transfer activity"/>
    <property type="evidence" value="ECO:0007669"/>
    <property type="project" value="InterPro"/>
</dbReference>
<feature type="binding site" description="covalent" evidence="21">
    <location>
        <position position="237"/>
    </location>
    <ligand>
        <name>heme c</name>
        <dbReference type="ChEBI" id="CHEBI:61717"/>
        <label>2</label>
    </ligand>
</feature>
<dbReference type="InterPro" id="IPR038414">
    <property type="entry name" value="CcoP_N_sf"/>
</dbReference>
<evidence type="ECO:0000313" key="24">
    <source>
        <dbReference type="EMBL" id="NBZ87243.1"/>
    </source>
</evidence>
<evidence type="ECO:0000256" key="22">
    <source>
        <dbReference type="SAM" id="Phobius"/>
    </source>
</evidence>
<dbReference type="PANTHER" id="PTHR33751:SF1">
    <property type="entry name" value="CBB3-TYPE CYTOCHROME C OXIDASE SUBUNIT FIXP"/>
    <property type="match status" value="1"/>
</dbReference>
<evidence type="ECO:0000256" key="19">
    <source>
        <dbReference type="PIRNR" id="PIRNR000006"/>
    </source>
</evidence>
<keyword evidence="18 19" id="KW-0472">Membrane</keyword>
<evidence type="ECO:0000256" key="9">
    <source>
        <dbReference type="ARBA" id="ARBA00022692"/>
    </source>
</evidence>
<dbReference type="Gene3D" id="6.10.280.130">
    <property type="match status" value="1"/>
</dbReference>
<keyword evidence="4 19" id="KW-0813">Transport</keyword>
<keyword evidence="7 19" id="KW-0349">Heme</keyword>
<dbReference type="PANTHER" id="PTHR33751">
    <property type="entry name" value="CBB3-TYPE CYTOCHROME C OXIDASE SUBUNIT FIXP"/>
    <property type="match status" value="1"/>
</dbReference>
<comment type="similarity">
    <text evidence="3 19">Belongs to the CcoP / FixP family.</text>
</comment>
<dbReference type="PIRSF" id="PIRSF000006">
    <property type="entry name" value="Cbb3-Cox_fixP"/>
    <property type="match status" value="1"/>
</dbReference>
<dbReference type="InterPro" id="IPR004678">
    <property type="entry name" value="Cyt_c_oxidase_cbb3_su3"/>
</dbReference>
<evidence type="ECO:0000256" key="11">
    <source>
        <dbReference type="ARBA" id="ARBA00022737"/>
    </source>
</evidence>
<evidence type="ECO:0000256" key="13">
    <source>
        <dbReference type="ARBA" id="ARBA00022982"/>
    </source>
</evidence>
<dbReference type="AlphaFoldDB" id="A0AAE5BVI2"/>
<dbReference type="InterPro" id="IPR032858">
    <property type="entry name" value="CcoP_N"/>
</dbReference>
<dbReference type="Pfam" id="PF14715">
    <property type="entry name" value="FixP_N"/>
    <property type="match status" value="1"/>
</dbReference>
<dbReference type="PROSITE" id="PS51007">
    <property type="entry name" value="CYTC"/>
    <property type="match status" value="2"/>
</dbReference>
<dbReference type="Gene3D" id="1.10.760.10">
    <property type="entry name" value="Cytochrome c-like domain"/>
    <property type="match status" value="2"/>
</dbReference>